<dbReference type="InterPro" id="IPR027417">
    <property type="entry name" value="P-loop_NTPase"/>
</dbReference>
<evidence type="ECO:0000256" key="3">
    <source>
        <dbReference type="ARBA" id="ARBA00022727"/>
    </source>
</evidence>
<dbReference type="InterPro" id="IPR039430">
    <property type="entry name" value="Thymidylate_kin-like_dom"/>
</dbReference>
<dbReference type="Gene3D" id="3.40.50.300">
    <property type="entry name" value="P-loop containing nucleotide triphosphate hydrolases"/>
    <property type="match status" value="1"/>
</dbReference>
<dbReference type="GO" id="GO:0006235">
    <property type="term" value="P:dTTP biosynthetic process"/>
    <property type="evidence" value="ECO:0007669"/>
    <property type="project" value="UniProtKB-UniRule"/>
</dbReference>
<keyword evidence="3 8" id="KW-0545">Nucleotide biosynthesis</keyword>
<dbReference type="AlphaFoldDB" id="A0A0G0ZEV0"/>
<dbReference type="GO" id="GO:0006227">
    <property type="term" value="P:dUDP biosynthetic process"/>
    <property type="evidence" value="ECO:0007669"/>
    <property type="project" value="TreeGrafter"/>
</dbReference>
<comment type="catalytic activity">
    <reaction evidence="7 8">
        <text>dTMP + ATP = dTDP + ADP</text>
        <dbReference type="Rhea" id="RHEA:13517"/>
        <dbReference type="ChEBI" id="CHEBI:30616"/>
        <dbReference type="ChEBI" id="CHEBI:58369"/>
        <dbReference type="ChEBI" id="CHEBI:63528"/>
        <dbReference type="ChEBI" id="CHEBI:456216"/>
        <dbReference type="EC" id="2.7.4.9"/>
    </reaction>
</comment>
<dbReference type="Proteomes" id="UP000034704">
    <property type="component" value="Unassembled WGS sequence"/>
</dbReference>
<comment type="caution">
    <text evidence="10">The sequence shown here is derived from an EMBL/GenBank/DDBJ whole genome shotgun (WGS) entry which is preliminary data.</text>
</comment>
<protein>
    <recommendedName>
        <fullName evidence="8">Thymidylate kinase</fullName>
        <ecNumber evidence="8">2.7.4.9</ecNumber>
    </recommendedName>
    <alternativeName>
        <fullName evidence="8">dTMP kinase</fullName>
    </alternativeName>
</protein>
<evidence type="ECO:0000313" key="10">
    <source>
        <dbReference type="EMBL" id="KKS47184.1"/>
    </source>
</evidence>
<dbReference type="STRING" id="1618756.UV12_C0010G0001"/>
<dbReference type="PANTHER" id="PTHR10344:SF4">
    <property type="entry name" value="UMP-CMP KINASE 2, MITOCHONDRIAL"/>
    <property type="match status" value="1"/>
</dbReference>
<evidence type="ECO:0000256" key="7">
    <source>
        <dbReference type="ARBA" id="ARBA00048743"/>
    </source>
</evidence>
<evidence type="ECO:0000256" key="2">
    <source>
        <dbReference type="ARBA" id="ARBA00022679"/>
    </source>
</evidence>
<keyword evidence="4 8" id="KW-0547">Nucleotide-binding</keyword>
<dbReference type="SUPFAM" id="SSF52540">
    <property type="entry name" value="P-loop containing nucleoside triphosphate hydrolases"/>
    <property type="match status" value="1"/>
</dbReference>
<dbReference type="GO" id="GO:0006233">
    <property type="term" value="P:dTDP biosynthetic process"/>
    <property type="evidence" value="ECO:0007669"/>
    <property type="project" value="InterPro"/>
</dbReference>
<dbReference type="PANTHER" id="PTHR10344">
    <property type="entry name" value="THYMIDYLATE KINASE"/>
    <property type="match status" value="1"/>
</dbReference>
<name>A0A0G0ZEV0_9BACT</name>
<gene>
    <name evidence="8" type="primary">tmk</name>
    <name evidence="10" type="ORF">UV12_C0010G0001</name>
</gene>
<evidence type="ECO:0000313" key="11">
    <source>
        <dbReference type="Proteomes" id="UP000034704"/>
    </source>
</evidence>
<dbReference type="EC" id="2.7.4.9" evidence="8"/>
<comment type="function">
    <text evidence="8">Phosphorylation of dTMP to form dTDP in both de novo and salvage pathways of dTTP synthesis.</text>
</comment>
<keyword evidence="5 8" id="KW-0418">Kinase</keyword>
<dbReference type="CDD" id="cd01672">
    <property type="entry name" value="TMPK"/>
    <property type="match status" value="1"/>
</dbReference>
<evidence type="ECO:0000256" key="5">
    <source>
        <dbReference type="ARBA" id="ARBA00022777"/>
    </source>
</evidence>
<sequence>MSKKIKLIAIEGSDGSGKATQTELLAGFLRQNNFKVGRISFPRYDGTPAGRMLFEFLKSSRASEYDFVNSNPKLASRIYAQDRFESLEYLQGLIKRNDVVIFDRYVESNLLHQGGKLKSDVEILNFANWLYDLEYNQLGIPKPDVTIYLDLPPEVSYARALKRAQEKGESPDAVESDMEYVRNGTKAGRLYADFFGWKIIQCVVPGQNSALSAYELSPEEIHMKIREIVLKK</sequence>
<dbReference type="InterPro" id="IPR018094">
    <property type="entry name" value="Thymidylate_kinase"/>
</dbReference>
<evidence type="ECO:0000256" key="6">
    <source>
        <dbReference type="ARBA" id="ARBA00022840"/>
    </source>
</evidence>
<evidence type="ECO:0000256" key="4">
    <source>
        <dbReference type="ARBA" id="ARBA00022741"/>
    </source>
</evidence>
<dbReference type="PATRIC" id="fig|1618756.3.peg.589"/>
<dbReference type="GO" id="GO:0005524">
    <property type="term" value="F:ATP binding"/>
    <property type="evidence" value="ECO:0007669"/>
    <property type="project" value="UniProtKB-UniRule"/>
</dbReference>
<dbReference type="HAMAP" id="MF_00165">
    <property type="entry name" value="Thymidylate_kinase"/>
    <property type="match status" value="1"/>
</dbReference>
<evidence type="ECO:0000259" key="9">
    <source>
        <dbReference type="Pfam" id="PF02223"/>
    </source>
</evidence>
<comment type="caution">
    <text evidence="8">Lacks conserved residue(s) required for the propagation of feature annotation.</text>
</comment>
<evidence type="ECO:0000256" key="8">
    <source>
        <dbReference type="HAMAP-Rule" id="MF_00165"/>
    </source>
</evidence>
<evidence type="ECO:0000256" key="1">
    <source>
        <dbReference type="ARBA" id="ARBA00009776"/>
    </source>
</evidence>
<feature type="domain" description="Thymidylate kinase-like" evidence="9">
    <location>
        <begin position="10"/>
        <end position="167"/>
    </location>
</feature>
<dbReference type="EMBL" id="LCDG01000010">
    <property type="protein sequence ID" value="KKS47184.1"/>
    <property type="molecule type" value="Genomic_DNA"/>
</dbReference>
<comment type="similarity">
    <text evidence="1 8">Belongs to the thymidylate kinase family.</text>
</comment>
<keyword evidence="6 8" id="KW-0067">ATP-binding</keyword>
<keyword evidence="2 8" id="KW-0808">Transferase</keyword>
<accession>A0A0G0ZEV0</accession>
<proteinExistence type="inferred from homology"/>
<dbReference type="Pfam" id="PF02223">
    <property type="entry name" value="Thymidylate_kin"/>
    <property type="match status" value="1"/>
</dbReference>
<reference evidence="10 11" key="1">
    <citation type="journal article" date="2015" name="Nature">
        <title>rRNA introns, odd ribosomes, and small enigmatic genomes across a large radiation of phyla.</title>
        <authorList>
            <person name="Brown C.T."/>
            <person name="Hug L.A."/>
            <person name="Thomas B.C."/>
            <person name="Sharon I."/>
            <person name="Castelle C.J."/>
            <person name="Singh A."/>
            <person name="Wilkins M.J."/>
            <person name="Williams K.H."/>
            <person name="Banfield J.F."/>
        </authorList>
    </citation>
    <scope>NUCLEOTIDE SEQUENCE [LARGE SCALE GENOMIC DNA]</scope>
</reference>
<organism evidence="10 11">
    <name type="scientific">Candidatus Nomurabacteria bacterium GW2011_GWC2_42_20</name>
    <dbReference type="NCBI Taxonomy" id="1618756"/>
    <lineage>
        <taxon>Bacteria</taxon>
        <taxon>Candidatus Nomuraibacteriota</taxon>
    </lineage>
</organism>
<dbReference type="GO" id="GO:0004798">
    <property type="term" value="F:dTMP kinase activity"/>
    <property type="evidence" value="ECO:0007669"/>
    <property type="project" value="UniProtKB-UniRule"/>
</dbReference>
<dbReference type="GO" id="GO:0005829">
    <property type="term" value="C:cytosol"/>
    <property type="evidence" value="ECO:0007669"/>
    <property type="project" value="TreeGrafter"/>
</dbReference>